<evidence type="ECO:0000313" key="1">
    <source>
        <dbReference type="EMBL" id="KAK3489161.1"/>
    </source>
</evidence>
<organism evidence="1 2">
    <name type="scientific">Neurospora hispaniola</name>
    <dbReference type="NCBI Taxonomy" id="588809"/>
    <lineage>
        <taxon>Eukaryota</taxon>
        <taxon>Fungi</taxon>
        <taxon>Dikarya</taxon>
        <taxon>Ascomycota</taxon>
        <taxon>Pezizomycotina</taxon>
        <taxon>Sordariomycetes</taxon>
        <taxon>Sordariomycetidae</taxon>
        <taxon>Sordariales</taxon>
        <taxon>Sordariaceae</taxon>
        <taxon>Neurospora</taxon>
    </lineage>
</organism>
<reference evidence="1 2" key="1">
    <citation type="journal article" date="2023" name="Mol. Phylogenet. Evol.">
        <title>Genome-scale phylogeny and comparative genomics of the fungal order Sordariales.</title>
        <authorList>
            <person name="Hensen N."/>
            <person name="Bonometti L."/>
            <person name="Westerberg I."/>
            <person name="Brannstrom I.O."/>
            <person name="Guillou S."/>
            <person name="Cros-Aarteil S."/>
            <person name="Calhoun S."/>
            <person name="Haridas S."/>
            <person name="Kuo A."/>
            <person name="Mondo S."/>
            <person name="Pangilinan J."/>
            <person name="Riley R."/>
            <person name="LaButti K."/>
            <person name="Andreopoulos B."/>
            <person name="Lipzen A."/>
            <person name="Chen C."/>
            <person name="Yan M."/>
            <person name="Daum C."/>
            <person name="Ng V."/>
            <person name="Clum A."/>
            <person name="Steindorff A."/>
            <person name="Ohm R.A."/>
            <person name="Martin F."/>
            <person name="Silar P."/>
            <person name="Natvig D.O."/>
            <person name="Lalanne C."/>
            <person name="Gautier V."/>
            <person name="Ament-Velasquez S.L."/>
            <person name="Kruys A."/>
            <person name="Hutchinson M.I."/>
            <person name="Powell A.J."/>
            <person name="Barry K."/>
            <person name="Miller A.N."/>
            <person name="Grigoriev I.V."/>
            <person name="Debuchy R."/>
            <person name="Gladieux P."/>
            <person name="Hiltunen Thoren M."/>
            <person name="Johannesson H."/>
        </authorList>
    </citation>
    <scope>NUCLEOTIDE SEQUENCE [LARGE SCALE GENOMIC DNA]</scope>
    <source>
        <strain evidence="1 2">FGSC 10403</strain>
    </source>
</reference>
<dbReference type="AlphaFoldDB" id="A0AAJ0I406"/>
<dbReference type="Proteomes" id="UP001285908">
    <property type="component" value="Unassembled WGS sequence"/>
</dbReference>
<comment type="caution">
    <text evidence="1">The sequence shown here is derived from an EMBL/GenBank/DDBJ whole genome shotgun (WGS) entry which is preliminary data.</text>
</comment>
<proteinExistence type="predicted"/>
<dbReference type="GeneID" id="87875115"/>
<name>A0AAJ0I406_9PEZI</name>
<dbReference type="EMBL" id="JAULSX010000006">
    <property type="protein sequence ID" value="KAK3489161.1"/>
    <property type="molecule type" value="Genomic_DNA"/>
</dbReference>
<keyword evidence="2" id="KW-1185">Reference proteome</keyword>
<dbReference type="RefSeq" id="XP_062690868.1">
    <property type="nucleotide sequence ID" value="XM_062837493.1"/>
</dbReference>
<accession>A0AAJ0I406</accession>
<protein>
    <submittedName>
        <fullName evidence="1">Uncharacterized protein</fullName>
    </submittedName>
</protein>
<evidence type="ECO:0000313" key="2">
    <source>
        <dbReference type="Proteomes" id="UP001285908"/>
    </source>
</evidence>
<sequence>MPDMWMVVVLGAFDGSALRFVYCPNQGVNVPSESLPSRLSQNFTYHQFGDTWKDHVLSVLDDFCGSENVRSPHRPVPFIHSFQVSPTRTTRSPRSVRRSHRYDECNAPHSPLRKVVYTHHIMKSKGIHGVIMA</sequence>
<gene>
    <name evidence="1" type="ORF">B0T23DRAFT_384810</name>
</gene>